<gene>
    <name evidence="11" type="ORF">NC797_14095</name>
</gene>
<feature type="domain" description="OmpR/PhoB-type" evidence="10">
    <location>
        <begin position="130"/>
        <end position="229"/>
    </location>
</feature>
<dbReference type="PROSITE" id="PS51755">
    <property type="entry name" value="OMPR_PHOB"/>
    <property type="match status" value="1"/>
</dbReference>
<keyword evidence="4" id="KW-0805">Transcription regulation</keyword>
<dbReference type="RefSeq" id="WP_272437452.1">
    <property type="nucleotide sequence ID" value="NZ_JAMQKB010000018.1"/>
</dbReference>
<accession>A0A9X4APK5</accession>
<dbReference type="InterPro" id="IPR001867">
    <property type="entry name" value="OmpR/PhoB-type_DNA-bd"/>
</dbReference>
<keyword evidence="12" id="KW-1185">Reference proteome</keyword>
<evidence type="ECO:0000259" key="9">
    <source>
        <dbReference type="PROSITE" id="PS50110"/>
    </source>
</evidence>
<dbReference type="GO" id="GO:0032993">
    <property type="term" value="C:protein-DNA complex"/>
    <property type="evidence" value="ECO:0007669"/>
    <property type="project" value="TreeGrafter"/>
</dbReference>
<dbReference type="InterPro" id="IPR039420">
    <property type="entry name" value="WalR-like"/>
</dbReference>
<dbReference type="Gene3D" id="6.10.250.690">
    <property type="match status" value="1"/>
</dbReference>
<dbReference type="Pfam" id="PF00072">
    <property type="entry name" value="Response_reg"/>
    <property type="match status" value="1"/>
</dbReference>
<dbReference type="SMART" id="SM00448">
    <property type="entry name" value="REC"/>
    <property type="match status" value="1"/>
</dbReference>
<dbReference type="Proteomes" id="UP001145050">
    <property type="component" value="Unassembled WGS sequence"/>
</dbReference>
<dbReference type="InterPro" id="IPR011006">
    <property type="entry name" value="CheY-like_superfamily"/>
</dbReference>
<dbReference type="CDD" id="cd00383">
    <property type="entry name" value="trans_reg_C"/>
    <property type="match status" value="1"/>
</dbReference>
<feature type="domain" description="Response regulatory" evidence="9">
    <location>
        <begin position="4"/>
        <end position="118"/>
    </location>
</feature>
<dbReference type="SMART" id="SM00862">
    <property type="entry name" value="Trans_reg_C"/>
    <property type="match status" value="1"/>
</dbReference>
<evidence type="ECO:0000313" key="11">
    <source>
        <dbReference type="EMBL" id="MDC3425635.1"/>
    </source>
</evidence>
<dbReference type="PANTHER" id="PTHR48111:SF21">
    <property type="entry name" value="DNA-BINDING DUAL MASTER TRANSCRIPTIONAL REGULATOR RPAA"/>
    <property type="match status" value="1"/>
</dbReference>
<dbReference type="GO" id="GO:0000976">
    <property type="term" value="F:transcription cis-regulatory region binding"/>
    <property type="evidence" value="ECO:0007669"/>
    <property type="project" value="TreeGrafter"/>
</dbReference>
<dbReference type="GO" id="GO:0000156">
    <property type="term" value="F:phosphorelay response regulator activity"/>
    <property type="evidence" value="ECO:0007669"/>
    <property type="project" value="TreeGrafter"/>
</dbReference>
<dbReference type="Gene3D" id="3.40.50.2300">
    <property type="match status" value="1"/>
</dbReference>
<dbReference type="SUPFAM" id="SSF46894">
    <property type="entry name" value="C-terminal effector domain of the bipartite response regulators"/>
    <property type="match status" value="1"/>
</dbReference>
<reference evidence="11" key="1">
    <citation type="submission" date="2022-06" db="EMBL/GenBank/DDBJ databases">
        <title>Aquibacillus sp. a new bacterium isolated from soil saline samples.</title>
        <authorList>
            <person name="Galisteo C."/>
            <person name="De La Haba R."/>
            <person name="Sanchez-Porro C."/>
            <person name="Ventosa A."/>
        </authorList>
    </citation>
    <scope>NUCLEOTIDE SEQUENCE</scope>
    <source>
        <strain evidence="11">3ASR75-11</strain>
    </source>
</reference>
<evidence type="ECO:0000256" key="8">
    <source>
        <dbReference type="PROSITE-ProRule" id="PRU01091"/>
    </source>
</evidence>
<feature type="modified residue" description="4-aspartylphosphate" evidence="7">
    <location>
        <position position="54"/>
    </location>
</feature>
<evidence type="ECO:0000256" key="1">
    <source>
        <dbReference type="ARBA" id="ARBA00004496"/>
    </source>
</evidence>
<dbReference type="GO" id="GO:0006355">
    <property type="term" value="P:regulation of DNA-templated transcription"/>
    <property type="evidence" value="ECO:0007669"/>
    <property type="project" value="InterPro"/>
</dbReference>
<sequence>MEKRILVVDDEWNMRNLVRIYLTKEGNILIDEAVNGKEALQKALVRQYDVIMLDIMLPDIDGWEVCSTLRKKIRTPILMLTARNDIKDRVHGLNLGADDYLVKPFAPEELVARVNALLRRYDYNQEDASDATLSVMDLSIYRDSREVTVNKTPIELTPKEFDILYTVASQPKRVFTRDILLDSIWLSTEFRDVRAVDTHVKNIREKLRNAGLSFNPIKTVWGVGYKFYLPEDQTEHE</sequence>
<protein>
    <submittedName>
        <fullName evidence="11">Response regulator transcription factor</fullName>
    </submittedName>
</protein>
<dbReference type="AlphaFoldDB" id="A0A9X4APK5"/>
<keyword evidence="6" id="KW-0804">Transcription</keyword>
<dbReference type="Gene3D" id="1.10.10.10">
    <property type="entry name" value="Winged helix-like DNA-binding domain superfamily/Winged helix DNA-binding domain"/>
    <property type="match status" value="1"/>
</dbReference>
<keyword evidence="3" id="KW-0902">Two-component regulatory system</keyword>
<dbReference type="GO" id="GO:0005829">
    <property type="term" value="C:cytosol"/>
    <property type="evidence" value="ECO:0007669"/>
    <property type="project" value="TreeGrafter"/>
</dbReference>
<comment type="subcellular location">
    <subcellularLocation>
        <location evidence="1">Cytoplasm</location>
    </subcellularLocation>
</comment>
<dbReference type="EMBL" id="JAMQKB010000018">
    <property type="protein sequence ID" value="MDC3425635.1"/>
    <property type="molecule type" value="Genomic_DNA"/>
</dbReference>
<dbReference type="InterPro" id="IPR016032">
    <property type="entry name" value="Sig_transdc_resp-reg_C-effctor"/>
</dbReference>
<name>A0A9X4APK5_9BACI</name>
<organism evidence="11 12">
    <name type="scientific">Terrihalobacillus insolitus</name>
    <dbReference type="NCBI Taxonomy" id="2950438"/>
    <lineage>
        <taxon>Bacteria</taxon>
        <taxon>Bacillati</taxon>
        <taxon>Bacillota</taxon>
        <taxon>Bacilli</taxon>
        <taxon>Bacillales</taxon>
        <taxon>Bacillaceae</taxon>
        <taxon>Terrihalobacillus</taxon>
    </lineage>
</organism>
<evidence type="ECO:0000256" key="3">
    <source>
        <dbReference type="ARBA" id="ARBA00023012"/>
    </source>
</evidence>
<evidence type="ECO:0000259" key="10">
    <source>
        <dbReference type="PROSITE" id="PS51755"/>
    </source>
</evidence>
<keyword evidence="2 7" id="KW-0597">Phosphoprotein</keyword>
<evidence type="ECO:0000256" key="7">
    <source>
        <dbReference type="PROSITE-ProRule" id="PRU00169"/>
    </source>
</evidence>
<dbReference type="InterPro" id="IPR001789">
    <property type="entry name" value="Sig_transdc_resp-reg_receiver"/>
</dbReference>
<dbReference type="Pfam" id="PF00486">
    <property type="entry name" value="Trans_reg_C"/>
    <property type="match status" value="1"/>
</dbReference>
<evidence type="ECO:0000256" key="5">
    <source>
        <dbReference type="ARBA" id="ARBA00023125"/>
    </source>
</evidence>
<feature type="DNA-binding region" description="OmpR/PhoB-type" evidence="8">
    <location>
        <begin position="130"/>
        <end position="229"/>
    </location>
</feature>
<dbReference type="PROSITE" id="PS50110">
    <property type="entry name" value="RESPONSE_REGULATORY"/>
    <property type="match status" value="1"/>
</dbReference>
<dbReference type="SUPFAM" id="SSF52172">
    <property type="entry name" value="CheY-like"/>
    <property type="match status" value="1"/>
</dbReference>
<evidence type="ECO:0000256" key="6">
    <source>
        <dbReference type="ARBA" id="ARBA00023163"/>
    </source>
</evidence>
<comment type="caution">
    <text evidence="11">The sequence shown here is derived from an EMBL/GenBank/DDBJ whole genome shotgun (WGS) entry which is preliminary data.</text>
</comment>
<dbReference type="PANTHER" id="PTHR48111">
    <property type="entry name" value="REGULATOR OF RPOS"/>
    <property type="match status" value="1"/>
</dbReference>
<evidence type="ECO:0000256" key="2">
    <source>
        <dbReference type="ARBA" id="ARBA00022553"/>
    </source>
</evidence>
<dbReference type="CDD" id="cd17574">
    <property type="entry name" value="REC_OmpR"/>
    <property type="match status" value="1"/>
</dbReference>
<dbReference type="FunFam" id="3.40.50.2300:FF:000001">
    <property type="entry name" value="DNA-binding response regulator PhoB"/>
    <property type="match status" value="1"/>
</dbReference>
<evidence type="ECO:0000313" key="12">
    <source>
        <dbReference type="Proteomes" id="UP001145050"/>
    </source>
</evidence>
<evidence type="ECO:0000256" key="4">
    <source>
        <dbReference type="ARBA" id="ARBA00023015"/>
    </source>
</evidence>
<proteinExistence type="predicted"/>
<keyword evidence="5 8" id="KW-0238">DNA-binding</keyword>
<dbReference type="InterPro" id="IPR036388">
    <property type="entry name" value="WH-like_DNA-bd_sf"/>
</dbReference>
<dbReference type="FunFam" id="1.10.10.10:FF:000018">
    <property type="entry name" value="DNA-binding response regulator ResD"/>
    <property type="match status" value="1"/>
</dbReference>